<proteinExistence type="predicted"/>
<evidence type="ECO:0000313" key="2">
    <source>
        <dbReference type="Proteomes" id="UP001372834"/>
    </source>
</evidence>
<evidence type="ECO:0000313" key="1">
    <source>
        <dbReference type="EMBL" id="KAK6643195.1"/>
    </source>
</evidence>
<organism evidence="1 2">
    <name type="scientific">Polyplax serrata</name>
    <name type="common">Common mouse louse</name>
    <dbReference type="NCBI Taxonomy" id="468196"/>
    <lineage>
        <taxon>Eukaryota</taxon>
        <taxon>Metazoa</taxon>
        <taxon>Ecdysozoa</taxon>
        <taxon>Arthropoda</taxon>
        <taxon>Hexapoda</taxon>
        <taxon>Insecta</taxon>
        <taxon>Pterygota</taxon>
        <taxon>Neoptera</taxon>
        <taxon>Paraneoptera</taxon>
        <taxon>Psocodea</taxon>
        <taxon>Troctomorpha</taxon>
        <taxon>Phthiraptera</taxon>
        <taxon>Anoplura</taxon>
        <taxon>Polyplacidae</taxon>
        <taxon>Polyplax</taxon>
    </lineage>
</organism>
<sequence>MNREERGRDLSVAVGRKRFIQWLPNKNPGNSKTPKKTMTRTVRLGKNHKAKFTDKTSAYQLSVE</sequence>
<dbReference type="Proteomes" id="UP001372834">
    <property type="component" value="Unassembled WGS sequence"/>
</dbReference>
<name>A0AAN8XMC0_POLSC</name>
<gene>
    <name evidence="1" type="ORF">RUM43_004698</name>
</gene>
<dbReference type="AlphaFoldDB" id="A0AAN8XMC0"/>
<protein>
    <submittedName>
        <fullName evidence="1">Uncharacterized protein</fullName>
    </submittedName>
</protein>
<accession>A0AAN8XMC0</accession>
<reference evidence="1 2" key="1">
    <citation type="submission" date="2023-10" db="EMBL/GenBank/DDBJ databases">
        <title>Genomes of two closely related lineages of the louse Polyplax serrata with different host specificities.</title>
        <authorList>
            <person name="Martinu J."/>
            <person name="Tarabai H."/>
            <person name="Stefka J."/>
            <person name="Hypsa V."/>
        </authorList>
    </citation>
    <scope>NUCLEOTIDE SEQUENCE [LARGE SCALE GENOMIC DNA]</scope>
    <source>
        <strain evidence="1">HR10_N</strain>
    </source>
</reference>
<comment type="caution">
    <text evidence="1">The sequence shown here is derived from an EMBL/GenBank/DDBJ whole genome shotgun (WGS) entry which is preliminary data.</text>
</comment>
<dbReference type="EMBL" id="JAWJWE010000002">
    <property type="protein sequence ID" value="KAK6643195.1"/>
    <property type="molecule type" value="Genomic_DNA"/>
</dbReference>